<organism evidence="1 2">
    <name type="scientific">Nephila pilipes</name>
    <name type="common">Giant wood spider</name>
    <name type="synonym">Nephila maculata</name>
    <dbReference type="NCBI Taxonomy" id="299642"/>
    <lineage>
        <taxon>Eukaryota</taxon>
        <taxon>Metazoa</taxon>
        <taxon>Ecdysozoa</taxon>
        <taxon>Arthropoda</taxon>
        <taxon>Chelicerata</taxon>
        <taxon>Arachnida</taxon>
        <taxon>Araneae</taxon>
        <taxon>Araneomorphae</taxon>
        <taxon>Entelegynae</taxon>
        <taxon>Araneoidea</taxon>
        <taxon>Nephilidae</taxon>
        <taxon>Nephila</taxon>
    </lineage>
</organism>
<comment type="caution">
    <text evidence="1">The sequence shown here is derived from an EMBL/GenBank/DDBJ whole genome shotgun (WGS) entry which is preliminary data.</text>
</comment>
<proteinExistence type="predicted"/>
<sequence length="146" mass="16425">MELAISRKKNLRLILRATHPFAEVSSEMNSNLGRAVIFSSACSRDIVINIDDVPTPNPCKRLMAPNEIADLNKTFLHAAYNKNDIQCTYTERCNPAEKSYVSSLWKWCKSVFSSPKKKIISSTDPDEMVFKIETDLGQHSSAINIC</sequence>
<name>A0A8X6T2Z6_NEPPI</name>
<gene>
    <name evidence="1" type="ORF">NPIL_217011</name>
</gene>
<dbReference type="AlphaFoldDB" id="A0A8X6T2Z6"/>
<accession>A0A8X6T2Z6</accession>
<dbReference type="EMBL" id="BMAW01049345">
    <property type="protein sequence ID" value="GFS70238.1"/>
    <property type="molecule type" value="Genomic_DNA"/>
</dbReference>
<evidence type="ECO:0000313" key="2">
    <source>
        <dbReference type="Proteomes" id="UP000887013"/>
    </source>
</evidence>
<protein>
    <submittedName>
        <fullName evidence="1">Uncharacterized protein</fullName>
    </submittedName>
</protein>
<reference evidence="1" key="1">
    <citation type="submission" date="2020-08" db="EMBL/GenBank/DDBJ databases">
        <title>Multicomponent nature underlies the extraordinary mechanical properties of spider dragline silk.</title>
        <authorList>
            <person name="Kono N."/>
            <person name="Nakamura H."/>
            <person name="Mori M."/>
            <person name="Yoshida Y."/>
            <person name="Ohtoshi R."/>
            <person name="Malay A.D."/>
            <person name="Moran D.A.P."/>
            <person name="Tomita M."/>
            <person name="Numata K."/>
            <person name="Arakawa K."/>
        </authorList>
    </citation>
    <scope>NUCLEOTIDE SEQUENCE</scope>
</reference>
<dbReference type="Proteomes" id="UP000887013">
    <property type="component" value="Unassembled WGS sequence"/>
</dbReference>
<evidence type="ECO:0000313" key="1">
    <source>
        <dbReference type="EMBL" id="GFS70238.1"/>
    </source>
</evidence>
<dbReference type="OrthoDB" id="10505356at2759"/>
<keyword evidence="2" id="KW-1185">Reference proteome</keyword>